<dbReference type="Proteomes" id="UP001345963">
    <property type="component" value="Unassembled WGS sequence"/>
</dbReference>
<evidence type="ECO:0000313" key="1">
    <source>
        <dbReference type="EMBL" id="MED6232956.1"/>
    </source>
</evidence>
<reference evidence="1 2" key="1">
    <citation type="submission" date="2021-07" db="EMBL/GenBank/DDBJ databases">
        <authorList>
            <person name="Palmer J.M."/>
        </authorList>
    </citation>
    <scope>NUCLEOTIDE SEQUENCE [LARGE SCALE GENOMIC DNA]</scope>
    <source>
        <strain evidence="1 2">AT_MEX2019</strain>
        <tissue evidence="1">Muscle</tissue>
    </source>
</reference>
<keyword evidence="2" id="KW-1185">Reference proteome</keyword>
<name>A0ABU7A4G1_9TELE</name>
<proteinExistence type="predicted"/>
<organism evidence="1 2">
    <name type="scientific">Ataeniobius toweri</name>
    <dbReference type="NCBI Taxonomy" id="208326"/>
    <lineage>
        <taxon>Eukaryota</taxon>
        <taxon>Metazoa</taxon>
        <taxon>Chordata</taxon>
        <taxon>Craniata</taxon>
        <taxon>Vertebrata</taxon>
        <taxon>Euteleostomi</taxon>
        <taxon>Actinopterygii</taxon>
        <taxon>Neopterygii</taxon>
        <taxon>Teleostei</taxon>
        <taxon>Neoteleostei</taxon>
        <taxon>Acanthomorphata</taxon>
        <taxon>Ovalentaria</taxon>
        <taxon>Atherinomorphae</taxon>
        <taxon>Cyprinodontiformes</taxon>
        <taxon>Goodeidae</taxon>
        <taxon>Ataeniobius</taxon>
    </lineage>
</organism>
<gene>
    <name evidence="1" type="ORF">ATANTOWER_004829</name>
</gene>
<comment type="caution">
    <text evidence="1">The sequence shown here is derived from an EMBL/GenBank/DDBJ whole genome shotgun (WGS) entry which is preliminary data.</text>
</comment>
<dbReference type="EMBL" id="JAHUTI010001527">
    <property type="protein sequence ID" value="MED6232956.1"/>
    <property type="molecule type" value="Genomic_DNA"/>
</dbReference>
<accession>A0ABU7A4G1</accession>
<evidence type="ECO:0000313" key="2">
    <source>
        <dbReference type="Proteomes" id="UP001345963"/>
    </source>
</evidence>
<protein>
    <submittedName>
        <fullName evidence="1">Uncharacterized protein</fullName>
    </submittedName>
</protein>
<sequence>MQGKRKCTSGRQLLCPWARHFTHLAYRWWSEGLVAPVYQPHFCQCASGSCGYNVAFSVFPWCWSHLLMYCNGYFSDNRPPQSTPGVLSILQVCNRNLVSEVGSAVVQ</sequence>